<dbReference type="EMBL" id="EF676550">
    <property type="protein sequence ID" value="ABR16449.1"/>
    <property type="molecule type" value="mRNA"/>
</dbReference>
<accession>B8LLB9</accession>
<evidence type="ECO:0000313" key="1">
    <source>
        <dbReference type="EMBL" id="ABR16449.1"/>
    </source>
</evidence>
<name>B8LLB9_PICSI</name>
<dbReference type="AlphaFoldDB" id="B8LLB9"/>
<dbReference type="PANTHER" id="PTHR36308">
    <property type="entry name" value="DENTIN SIALOPHOSPHOPROTEIN-RELATED"/>
    <property type="match status" value="1"/>
</dbReference>
<protein>
    <submittedName>
        <fullName evidence="1">Uncharacterized protein</fullName>
    </submittedName>
</protein>
<reference evidence="1" key="1">
    <citation type="submission" date="2007-06" db="EMBL/GenBank/DDBJ databases">
        <title>Full length cDNA sequences from Sitka Spruce (Picea sitchensis).</title>
        <authorList>
            <person name="Ralph S.G."/>
            <person name="Chun H.E."/>
            <person name="Liao N."/>
            <person name="Ali J."/>
            <person name="Reid K."/>
            <person name="Kolosova N."/>
            <person name="Cooper N."/>
            <person name="Cullis C."/>
            <person name="Jancsik S."/>
            <person name="Moore R."/>
            <person name="Mayo M."/>
            <person name="Wagner S."/>
            <person name="Holt R.A."/>
            <person name="Jones S.J.M."/>
            <person name="Marra M.A."/>
            <person name="Ritland C.E."/>
            <person name="Ritland K."/>
            <person name="Bohlmann J."/>
        </authorList>
    </citation>
    <scope>NUCLEOTIDE SEQUENCE</scope>
    <source>
        <tissue evidence="1">Green portion of the leader tissue</tissue>
    </source>
</reference>
<organism evidence="1">
    <name type="scientific">Picea sitchensis</name>
    <name type="common">Sitka spruce</name>
    <name type="synonym">Pinus sitchensis</name>
    <dbReference type="NCBI Taxonomy" id="3332"/>
    <lineage>
        <taxon>Eukaryota</taxon>
        <taxon>Viridiplantae</taxon>
        <taxon>Streptophyta</taxon>
        <taxon>Embryophyta</taxon>
        <taxon>Tracheophyta</taxon>
        <taxon>Spermatophyta</taxon>
        <taxon>Pinopsida</taxon>
        <taxon>Pinidae</taxon>
        <taxon>Conifers I</taxon>
        <taxon>Pinales</taxon>
        <taxon>Pinaceae</taxon>
        <taxon>Picea</taxon>
    </lineage>
</organism>
<sequence>MAVEGASTLLLQKIRSHLLEVAGSNPSTSTNPLPTLEEVVANAGSGPFRCHKCRASLLLGPNSRICAACGTPRDEAASSFRLSFASTLAYQLLTASFQPQGSDVPTGKPIPYAEATSVWTEKTEQKDGLIACDISSLELKWPEDKLRGSNQHKSKAQTTNANPSYRLGVDLEDFFGKSKSQKGSDIHKEYIITTGQVQDVGQHASAELVPPASENDSHIDLFATQPSRQKIQTDVGDDDSFLPWEADFQSAKPELNVLGLKSPDTSAVPSADFPFHLTEENKGSVLAIFSQSTVNGKGMSGDQKSGAKSTMHVQNSWLQDDPWSSIMTKEAYGGSSQIPEESTDFQAGWPEAYQDSFSVSTWQQGDNFQNNKLTAGNVKNHIAVENEMVEFDTLFQSNPTSQILRVDEATSANTTLTEFDLFNGVEDKKVNVQAKALSASLNMGNSTIAMPQVSSNDDSKQRVDSLLSEMHDLSFMLADHLVIPDGGRRQ</sequence>
<proteinExistence type="evidence at transcript level"/>
<dbReference type="PANTHER" id="PTHR36308:SF1">
    <property type="entry name" value="DENTIN SIALOPHOSPHOPROTEIN-RELATED"/>
    <property type="match status" value="1"/>
</dbReference>